<dbReference type="InterPro" id="IPR020843">
    <property type="entry name" value="ER"/>
</dbReference>
<keyword evidence="3" id="KW-0547">Nucleotide-binding</keyword>
<comment type="caution">
    <text evidence="7">The sequence shown here is derived from an EMBL/GenBank/DDBJ whole genome shotgun (WGS) entry which is preliminary data.</text>
</comment>
<evidence type="ECO:0000256" key="2">
    <source>
        <dbReference type="ARBA" id="ARBA00011245"/>
    </source>
</evidence>
<keyword evidence="5" id="KW-0560">Oxidoreductase</keyword>
<dbReference type="PANTHER" id="PTHR45348:SF1">
    <property type="entry name" value="TRANS-ENOYL REDUCTASE STHE"/>
    <property type="match status" value="1"/>
</dbReference>
<feature type="domain" description="Enoyl reductase (ER)" evidence="6">
    <location>
        <begin position="41"/>
        <end position="378"/>
    </location>
</feature>
<evidence type="ECO:0000313" key="8">
    <source>
        <dbReference type="Proteomes" id="UP000315522"/>
    </source>
</evidence>
<evidence type="ECO:0000256" key="1">
    <source>
        <dbReference type="ARBA" id="ARBA00008072"/>
    </source>
</evidence>
<dbReference type="SUPFAM" id="SSF51735">
    <property type="entry name" value="NAD(P)-binding Rossmann-fold domains"/>
    <property type="match status" value="1"/>
</dbReference>
<dbReference type="InterPro" id="IPR036291">
    <property type="entry name" value="NAD(P)-bd_dom_sf"/>
</dbReference>
<dbReference type="SMART" id="SM00829">
    <property type="entry name" value="PKS_ER"/>
    <property type="match status" value="1"/>
</dbReference>
<dbReference type="Gene3D" id="3.90.180.10">
    <property type="entry name" value="Medium-chain alcohol dehydrogenases, catalytic domain"/>
    <property type="match status" value="1"/>
</dbReference>
<dbReference type="CDD" id="cd08249">
    <property type="entry name" value="enoyl_reductase_like"/>
    <property type="match status" value="1"/>
</dbReference>
<organism evidence="7 8">
    <name type="scientific">Lachnellula willkommii</name>
    <dbReference type="NCBI Taxonomy" id="215461"/>
    <lineage>
        <taxon>Eukaryota</taxon>
        <taxon>Fungi</taxon>
        <taxon>Dikarya</taxon>
        <taxon>Ascomycota</taxon>
        <taxon>Pezizomycotina</taxon>
        <taxon>Leotiomycetes</taxon>
        <taxon>Helotiales</taxon>
        <taxon>Lachnaceae</taxon>
        <taxon>Lachnellula</taxon>
    </lineage>
</organism>
<reference evidence="7 8" key="1">
    <citation type="submission" date="2018-05" db="EMBL/GenBank/DDBJ databases">
        <title>Genome sequencing and assembly of the regulated plant pathogen Lachnellula willkommii and related sister species for the development of diagnostic species identification markers.</title>
        <authorList>
            <person name="Giroux E."/>
            <person name="Bilodeau G."/>
        </authorList>
    </citation>
    <scope>NUCLEOTIDE SEQUENCE [LARGE SCALE GENOMIC DNA]</scope>
    <source>
        <strain evidence="7 8">CBS 172.35</strain>
    </source>
</reference>
<evidence type="ECO:0000256" key="3">
    <source>
        <dbReference type="ARBA" id="ARBA00022741"/>
    </source>
</evidence>
<dbReference type="Gene3D" id="3.40.50.720">
    <property type="entry name" value="NAD(P)-binding Rossmann-like Domain"/>
    <property type="match status" value="1"/>
</dbReference>
<protein>
    <submittedName>
        <fullName evidence="7">Trans-enoyl reductase</fullName>
    </submittedName>
</protein>
<evidence type="ECO:0000256" key="4">
    <source>
        <dbReference type="ARBA" id="ARBA00022857"/>
    </source>
</evidence>
<feature type="non-terminal residue" evidence="7">
    <location>
        <position position="1"/>
    </location>
</feature>
<gene>
    <name evidence="7" type="primary">ccsC</name>
    <name evidence="7" type="ORF">LAWI1_G001597</name>
</gene>
<proteinExistence type="inferred from homology"/>
<evidence type="ECO:0000259" key="6">
    <source>
        <dbReference type="SMART" id="SM00829"/>
    </source>
</evidence>
<dbReference type="GO" id="GO:0016651">
    <property type="term" value="F:oxidoreductase activity, acting on NAD(P)H"/>
    <property type="evidence" value="ECO:0007669"/>
    <property type="project" value="InterPro"/>
</dbReference>
<keyword evidence="8" id="KW-1185">Reference proteome</keyword>
<dbReference type="Pfam" id="PF00107">
    <property type="entry name" value="ADH_zinc_N"/>
    <property type="match status" value="1"/>
</dbReference>
<dbReference type="EMBL" id="QGML01000186">
    <property type="protein sequence ID" value="TVY93104.1"/>
    <property type="molecule type" value="Genomic_DNA"/>
</dbReference>
<comment type="similarity">
    <text evidence="1">Belongs to the zinc-containing alcohol dehydrogenase family.</text>
</comment>
<keyword evidence="4" id="KW-0521">NADP</keyword>
<dbReference type="GO" id="GO:0000166">
    <property type="term" value="F:nucleotide binding"/>
    <property type="evidence" value="ECO:0007669"/>
    <property type="project" value="UniProtKB-KW"/>
</dbReference>
<dbReference type="InterPro" id="IPR047122">
    <property type="entry name" value="Trans-enoyl_RdTase-like"/>
</dbReference>
<accession>A0A559MJI2</accession>
<dbReference type="InterPro" id="IPR013154">
    <property type="entry name" value="ADH-like_N"/>
</dbReference>
<dbReference type="PANTHER" id="PTHR45348">
    <property type="entry name" value="HYPOTHETICAL OXIDOREDUCTASE (EUROFUNG)"/>
    <property type="match status" value="1"/>
</dbReference>
<dbReference type="Pfam" id="PF08240">
    <property type="entry name" value="ADH_N"/>
    <property type="match status" value="1"/>
</dbReference>
<name>A0A559MJI2_9HELO</name>
<sequence>PTLLAQTGQPFPSSFFSTHNSYVAMSPLPTTHRVIRQKEGGILELGSAPLPLLFEPGMLLLKVKSVALNPCDYKMPSRFPSPGTLDGSDFAGTIIQLGEGISRTDLKVGDRVCGAVHASNPEVPQNGSYAEFLATHEDLILKVPQDMSWEDAAAIGGCVHSSIGYSLFGSLCVPGHPDKPAEKPVCVLVYGGATSCGTMAIQLLKAAGLKPITTCSPKNFPLVKAYGAEAAFDYSSPTCAEDIKAYTKNSLKYVLDIIAESQTTKLCYAAIGRTGGKYTGLEYVDKNAAVKLRKVVKPDWVLGVSLTGVKIALPGDYGSEADPERRVFAKEWFETMQRLLDEGTVKSHPVRVMEGGFQGILEGLEILRRKEISGEKLVYYIPEQ</sequence>
<dbReference type="InterPro" id="IPR011032">
    <property type="entry name" value="GroES-like_sf"/>
</dbReference>
<comment type="subunit">
    <text evidence="2">Monomer.</text>
</comment>
<dbReference type="SUPFAM" id="SSF50129">
    <property type="entry name" value="GroES-like"/>
    <property type="match status" value="1"/>
</dbReference>
<evidence type="ECO:0000313" key="7">
    <source>
        <dbReference type="EMBL" id="TVY93104.1"/>
    </source>
</evidence>
<dbReference type="Proteomes" id="UP000315522">
    <property type="component" value="Unassembled WGS sequence"/>
</dbReference>
<dbReference type="AlphaFoldDB" id="A0A559MJI2"/>
<evidence type="ECO:0000256" key="5">
    <source>
        <dbReference type="ARBA" id="ARBA00023002"/>
    </source>
</evidence>
<dbReference type="InterPro" id="IPR013149">
    <property type="entry name" value="ADH-like_C"/>
</dbReference>